<keyword evidence="8" id="KW-0804">Transcription</keyword>
<evidence type="ECO:0000256" key="1">
    <source>
        <dbReference type="ARBA" id="ARBA00004123"/>
    </source>
</evidence>
<comment type="similarity">
    <text evidence="2 12">Belongs to the universal ribosomal protein uL16 family.</text>
</comment>
<evidence type="ECO:0000256" key="6">
    <source>
        <dbReference type="ARBA" id="ARBA00023015"/>
    </source>
</evidence>
<dbReference type="SUPFAM" id="SSF140718">
    <property type="entry name" value="Mediator hinge subcomplex-like"/>
    <property type="match status" value="1"/>
</dbReference>
<evidence type="ECO:0000256" key="10">
    <source>
        <dbReference type="ARBA" id="ARBA00023274"/>
    </source>
</evidence>
<proteinExistence type="inferred from homology"/>
<dbReference type="InterPro" id="IPR009244">
    <property type="entry name" value="Mediatior_Med7"/>
</dbReference>
<accession>A0A2S4UWX8</accession>
<keyword evidence="9" id="KW-0539">Nucleus</keyword>
<dbReference type="CDD" id="cd01433">
    <property type="entry name" value="Ribosomal_L16_L10e"/>
    <property type="match status" value="1"/>
</dbReference>
<keyword evidence="6" id="KW-0805">Transcription regulation</keyword>
<dbReference type="InterPro" id="IPR047873">
    <property type="entry name" value="Ribosomal_uL16"/>
</dbReference>
<keyword evidence="5 12" id="KW-0689">Ribosomal protein</keyword>
<comment type="caution">
    <text evidence="14">The sequence shown here is derived from an EMBL/GenBank/DDBJ whole genome shotgun (WGS) entry which is preliminary data.</text>
</comment>
<dbReference type="InterPro" id="IPR020798">
    <property type="entry name" value="Ribosomal_uL16_CS"/>
</dbReference>
<feature type="compositionally biased region" description="Basic and acidic residues" evidence="13">
    <location>
        <begin position="414"/>
        <end position="424"/>
    </location>
</feature>
<evidence type="ECO:0000256" key="2">
    <source>
        <dbReference type="ARBA" id="ARBA00008931"/>
    </source>
</evidence>
<name>A0A2S4UWX8_9BASI</name>
<dbReference type="Pfam" id="PF00252">
    <property type="entry name" value="Ribosomal_L16"/>
    <property type="match status" value="1"/>
</dbReference>
<dbReference type="GO" id="GO:0005762">
    <property type="term" value="C:mitochondrial large ribosomal subunit"/>
    <property type="evidence" value="ECO:0007669"/>
    <property type="project" value="TreeGrafter"/>
</dbReference>
<dbReference type="GO" id="GO:0006357">
    <property type="term" value="P:regulation of transcription by RNA polymerase II"/>
    <property type="evidence" value="ECO:0007669"/>
    <property type="project" value="InterPro"/>
</dbReference>
<dbReference type="GO" id="GO:0003735">
    <property type="term" value="F:structural constituent of ribosome"/>
    <property type="evidence" value="ECO:0007669"/>
    <property type="project" value="InterPro"/>
</dbReference>
<keyword evidence="10 12" id="KW-0687">Ribonucleoprotein</keyword>
<dbReference type="Gene3D" id="6.10.140.200">
    <property type="match status" value="1"/>
</dbReference>
<evidence type="ECO:0000256" key="7">
    <source>
        <dbReference type="ARBA" id="ARBA00023159"/>
    </source>
</evidence>
<keyword evidence="15" id="KW-1185">Reference proteome</keyword>
<comment type="subcellular location">
    <subcellularLocation>
        <location evidence="1">Nucleus</location>
    </subcellularLocation>
</comment>
<evidence type="ECO:0000256" key="12">
    <source>
        <dbReference type="RuleBase" id="RU004413"/>
    </source>
</evidence>
<evidence type="ECO:0000256" key="13">
    <source>
        <dbReference type="SAM" id="MobiDB-lite"/>
    </source>
</evidence>
<dbReference type="PRINTS" id="PR00060">
    <property type="entry name" value="RIBOSOMALL16"/>
</dbReference>
<dbReference type="VEuPathDB" id="FungiDB:PSTT_12232"/>
<sequence>MLLLSISNRSIANLLRPTPTRTMQQVRTRADLAPRKTKYRKAFKGSVPVRTGGSTLATTLEHGRFGLRVLEPCRISAKTLQSCETAIKRAIKTTKGAKCYLRVFPDLPVCVKGNEVRMGKGKGPFEYWACRAVVGRVLFEVGGGGIAKEIAYAALQHAKPRLPVKSEFIDINSKARLGSLLVDKPMSKERYLRLSGRYESFTTQNLRLSKLLIDRLDEHHQPFDPLKQKQILNDQDQVPEDLDLRTLSIPPNLEWIKENGGWNSFGDLNPWDSRNQGESLLGMPKLYDPKIDRKQALKNLLNTFIYSYMNLLQVLSTKGPVTQSTTTTSTTTTETDQIVSHIELTAFNFLGLSNELRPAQATQTLKLMLVNQAHLKRQKAKDVILTCENLRNQLAALKSSHDYQDQNTSIIDPIRSDPGEDGGDHNGGTYDYELLNSYINNS</sequence>
<dbReference type="EMBL" id="PKSL01000153">
    <property type="protein sequence ID" value="POW01777.1"/>
    <property type="molecule type" value="Genomic_DNA"/>
</dbReference>
<dbReference type="GO" id="GO:0019843">
    <property type="term" value="F:rRNA binding"/>
    <property type="evidence" value="ECO:0007669"/>
    <property type="project" value="InterPro"/>
</dbReference>
<protein>
    <recommendedName>
        <fullName evidence="4">Mediator of RNA polymerase II transcription subunit 7</fullName>
    </recommendedName>
    <alternativeName>
        <fullName evidence="11">Mediator complex subunit 7</fullName>
    </alternativeName>
</protein>
<gene>
    <name evidence="14" type="ORF">PSTT_12232</name>
</gene>
<organism evidence="14 15">
    <name type="scientific">Puccinia striiformis</name>
    <dbReference type="NCBI Taxonomy" id="27350"/>
    <lineage>
        <taxon>Eukaryota</taxon>
        <taxon>Fungi</taxon>
        <taxon>Dikarya</taxon>
        <taxon>Basidiomycota</taxon>
        <taxon>Pucciniomycotina</taxon>
        <taxon>Pucciniomycetes</taxon>
        <taxon>Pucciniales</taxon>
        <taxon>Pucciniaceae</taxon>
        <taxon>Puccinia</taxon>
    </lineage>
</organism>
<feature type="region of interest" description="Disordered" evidence="13">
    <location>
        <begin position="407"/>
        <end position="427"/>
    </location>
</feature>
<dbReference type="GO" id="GO:0016592">
    <property type="term" value="C:mediator complex"/>
    <property type="evidence" value="ECO:0007669"/>
    <property type="project" value="InterPro"/>
</dbReference>
<dbReference type="Gene3D" id="3.90.1170.10">
    <property type="entry name" value="Ribosomal protein L10e/L16"/>
    <property type="match status" value="1"/>
</dbReference>
<evidence type="ECO:0000313" key="14">
    <source>
        <dbReference type="EMBL" id="POW01777.1"/>
    </source>
</evidence>
<dbReference type="InterPro" id="IPR000114">
    <property type="entry name" value="Ribosomal_uL16_bact-type"/>
</dbReference>
<dbReference type="InterPro" id="IPR016180">
    <property type="entry name" value="Ribosomal_uL16_dom"/>
</dbReference>
<dbReference type="SUPFAM" id="SSF54686">
    <property type="entry name" value="Ribosomal protein L16p/L10e"/>
    <property type="match status" value="1"/>
</dbReference>
<dbReference type="Pfam" id="PF05983">
    <property type="entry name" value="Med7"/>
    <property type="match status" value="1"/>
</dbReference>
<dbReference type="NCBIfam" id="TIGR01164">
    <property type="entry name" value="rplP_bact"/>
    <property type="match status" value="1"/>
</dbReference>
<dbReference type="InterPro" id="IPR037212">
    <property type="entry name" value="Med7/Med21-like"/>
</dbReference>
<keyword evidence="7" id="KW-0010">Activator</keyword>
<dbReference type="GO" id="GO:0003712">
    <property type="term" value="F:transcription coregulator activity"/>
    <property type="evidence" value="ECO:0007669"/>
    <property type="project" value="InterPro"/>
</dbReference>
<dbReference type="PANTHER" id="PTHR12220">
    <property type="entry name" value="50S/60S RIBOSOMAL PROTEIN L16"/>
    <property type="match status" value="1"/>
</dbReference>
<dbReference type="InterPro" id="IPR036920">
    <property type="entry name" value="Ribosomal_uL16_sf"/>
</dbReference>
<dbReference type="InterPro" id="IPR044888">
    <property type="entry name" value="Mediatior_Med7_sf"/>
</dbReference>
<evidence type="ECO:0000313" key="15">
    <source>
        <dbReference type="Proteomes" id="UP000239156"/>
    </source>
</evidence>
<dbReference type="Proteomes" id="UP000239156">
    <property type="component" value="Unassembled WGS sequence"/>
</dbReference>
<dbReference type="PANTHER" id="PTHR12220:SF13">
    <property type="entry name" value="LARGE RIBOSOMAL SUBUNIT PROTEIN UL16M"/>
    <property type="match status" value="1"/>
</dbReference>
<comment type="similarity">
    <text evidence="3">Belongs to the Mediator complex subunit 7 family.</text>
</comment>
<evidence type="ECO:0000256" key="4">
    <source>
        <dbReference type="ARBA" id="ARBA00020631"/>
    </source>
</evidence>
<evidence type="ECO:0000256" key="5">
    <source>
        <dbReference type="ARBA" id="ARBA00022980"/>
    </source>
</evidence>
<dbReference type="GO" id="GO:0032543">
    <property type="term" value="P:mitochondrial translation"/>
    <property type="evidence" value="ECO:0007669"/>
    <property type="project" value="TreeGrafter"/>
</dbReference>
<dbReference type="PROSITE" id="PS00701">
    <property type="entry name" value="RIBOSOMAL_L16_2"/>
    <property type="match status" value="1"/>
</dbReference>
<reference evidence="14" key="1">
    <citation type="submission" date="2017-12" db="EMBL/GenBank/DDBJ databases">
        <title>Gene loss provides genomic basis for host adaptation in cereal stripe rust fungi.</title>
        <authorList>
            <person name="Xia C."/>
        </authorList>
    </citation>
    <scope>NUCLEOTIDE SEQUENCE [LARGE SCALE GENOMIC DNA]</scope>
    <source>
        <strain evidence="14">93-210</strain>
    </source>
</reference>
<evidence type="ECO:0000256" key="11">
    <source>
        <dbReference type="ARBA" id="ARBA00031258"/>
    </source>
</evidence>
<evidence type="ECO:0000256" key="9">
    <source>
        <dbReference type="ARBA" id="ARBA00023242"/>
    </source>
</evidence>
<evidence type="ECO:0000256" key="8">
    <source>
        <dbReference type="ARBA" id="ARBA00023163"/>
    </source>
</evidence>
<dbReference type="AlphaFoldDB" id="A0A2S4UWX8"/>
<evidence type="ECO:0000256" key="3">
    <source>
        <dbReference type="ARBA" id="ARBA00009994"/>
    </source>
</evidence>